<gene>
    <name evidence="2" type="ORF">JSS1_044</name>
</gene>
<dbReference type="InterPro" id="IPR044930">
    <property type="entry name" value="Homing_endonuclease_His-Me"/>
</dbReference>
<accession>A0AAE9SVF7</accession>
<organism evidence="2 3">
    <name type="scientific">Salmonella phage JSS1</name>
    <dbReference type="NCBI Taxonomy" id="2972748"/>
    <lineage>
        <taxon>Viruses</taxon>
        <taxon>Duplodnaviria</taxon>
        <taxon>Heunggongvirae</taxon>
        <taxon>Uroviricota</taxon>
        <taxon>Caudoviricetes</taxon>
        <taxon>Autographivirales</taxon>
        <taxon>Autotranscriptaviridae</taxon>
        <taxon>Studiervirinae</taxon>
        <taxon>Berlinvirus</taxon>
        <taxon>Berlinvirus JSS1</taxon>
    </lineage>
</organism>
<dbReference type="Proteomes" id="UP001230090">
    <property type="component" value="Segment"/>
</dbReference>
<dbReference type="InterPro" id="IPR003615">
    <property type="entry name" value="HNH_nuc"/>
</dbReference>
<reference evidence="2 3" key="1">
    <citation type="submission" date="2022-08" db="EMBL/GenBank/DDBJ databases">
        <title>Insights into the inhibition of type I phosphorothioation-dependented restriction-modification system by a multifunctional protein Gp0.7.</title>
        <authorList>
            <person name="Jiang S."/>
            <person name="Chen C."/>
            <person name="Du X."/>
        </authorList>
    </citation>
    <scope>NUCLEOTIDE SEQUENCE [LARGE SCALE GENOMIC DNA]</scope>
</reference>
<dbReference type="Pfam" id="PF13392">
    <property type="entry name" value="HNH_3"/>
    <property type="match status" value="1"/>
</dbReference>
<feature type="domain" description="HNH nuclease" evidence="1">
    <location>
        <begin position="41"/>
        <end position="83"/>
    </location>
</feature>
<evidence type="ECO:0000313" key="2">
    <source>
        <dbReference type="EMBL" id="UVK85902.1"/>
    </source>
</evidence>
<dbReference type="InterPro" id="IPR044925">
    <property type="entry name" value="His-Me_finger_sf"/>
</dbReference>
<dbReference type="SUPFAM" id="SSF54060">
    <property type="entry name" value="His-Me finger endonucleases"/>
    <property type="match status" value="1"/>
</dbReference>
<dbReference type="Gene3D" id="3.90.75.10">
    <property type="entry name" value="Homing Intron 3 (I-ppo) Encoded Endonuclease, Chain A"/>
    <property type="match status" value="1"/>
</dbReference>
<keyword evidence="3" id="KW-1185">Reference proteome</keyword>
<evidence type="ECO:0000313" key="3">
    <source>
        <dbReference type="Proteomes" id="UP001230090"/>
    </source>
</evidence>
<dbReference type="EMBL" id="OP185508">
    <property type="protein sequence ID" value="UVK85902.1"/>
    <property type="molecule type" value="Genomic_DNA"/>
</dbReference>
<dbReference type="GO" id="GO:0004519">
    <property type="term" value="F:endonuclease activity"/>
    <property type="evidence" value="ECO:0007669"/>
    <property type="project" value="InterPro"/>
</dbReference>
<name>A0AAE9SVF7_9CAUD</name>
<proteinExistence type="predicted"/>
<evidence type="ECO:0000259" key="1">
    <source>
        <dbReference type="Pfam" id="PF13392"/>
    </source>
</evidence>
<protein>
    <recommendedName>
        <fullName evidence="1">HNH nuclease domain-containing protein</fullName>
    </recommendedName>
</protein>
<sequence length="130" mass="14759">MNIYERLHSKGVLNVATGCIEYSGYRSNGYGIIKLNGKNQKAHRVSYILEHGEIPEGMVVRHKCDNPACFNIAHLELGTQQDNIKDMHERGRSKRVISDMDIAEIQASKESSKTLADRYGVTTRRINQLR</sequence>